<name>A0A2I1HD82_9GLOM</name>
<gene>
    <name evidence="2" type="ORF">RhiirA4_477423</name>
</gene>
<dbReference type="Proteomes" id="UP000234323">
    <property type="component" value="Unassembled WGS sequence"/>
</dbReference>
<comment type="caution">
    <text evidence="2">The sequence shown here is derived from an EMBL/GenBank/DDBJ whole genome shotgun (WGS) entry which is preliminary data.</text>
</comment>
<proteinExistence type="predicted"/>
<accession>A0A2I1HD82</accession>
<sequence length="109" mass="12557">MSNKRDASSQMLHTVSRDVLNNHRRSTTSINKQHSKSTMNGEIATFKLSSFNEFITTYKANNILAPKALEAFNQFVIELNRFFSLLEEFANNDVNYETITIKWYSSANI</sequence>
<dbReference type="EMBL" id="LLXI01002322">
    <property type="protein sequence ID" value="PKY56838.1"/>
    <property type="molecule type" value="Genomic_DNA"/>
</dbReference>
<protein>
    <submittedName>
        <fullName evidence="2">Uncharacterized protein</fullName>
    </submittedName>
</protein>
<feature type="compositionally biased region" description="Polar residues" evidence="1">
    <location>
        <begin position="27"/>
        <end position="36"/>
    </location>
</feature>
<evidence type="ECO:0000313" key="2">
    <source>
        <dbReference type="EMBL" id="PKY56838.1"/>
    </source>
</evidence>
<feature type="region of interest" description="Disordered" evidence="1">
    <location>
        <begin position="1"/>
        <end position="36"/>
    </location>
</feature>
<dbReference type="VEuPathDB" id="FungiDB:FUN_001405"/>
<evidence type="ECO:0000313" key="3">
    <source>
        <dbReference type="Proteomes" id="UP000234323"/>
    </source>
</evidence>
<keyword evidence="3" id="KW-1185">Reference proteome</keyword>
<organism evidence="2 3">
    <name type="scientific">Rhizophagus irregularis</name>
    <dbReference type="NCBI Taxonomy" id="588596"/>
    <lineage>
        <taxon>Eukaryota</taxon>
        <taxon>Fungi</taxon>
        <taxon>Fungi incertae sedis</taxon>
        <taxon>Mucoromycota</taxon>
        <taxon>Glomeromycotina</taxon>
        <taxon>Glomeromycetes</taxon>
        <taxon>Glomerales</taxon>
        <taxon>Glomeraceae</taxon>
        <taxon>Rhizophagus</taxon>
    </lineage>
</organism>
<reference evidence="2 3" key="1">
    <citation type="submission" date="2015-10" db="EMBL/GenBank/DDBJ databases">
        <title>Genome analyses suggest a sexual origin of heterokaryosis in a supposedly ancient asexual fungus.</title>
        <authorList>
            <person name="Ropars J."/>
            <person name="Sedzielewska K."/>
            <person name="Noel J."/>
            <person name="Charron P."/>
            <person name="Farinelli L."/>
            <person name="Marton T."/>
            <person name="Kruger M."/>
            <person name="Pelin A."/>
            <person name="Brachmann A."/>
            <person name="Corradi N."/>
        </authorList>
    </citation>
    <scope>NUCLEOTIDE SEQUENCE [LARGE SCALE GENOMIC DNA]</scope>
    <source>
        <strain evidence="2 3">A4</strain>
    </source>
</reference>
<dbReference type="OrthoDB" id="2395205at2759"/>
<dbReference type="AlphaFoldDB" id="A0A2I1HD82"/>
<evidence type="ECO:0000256" key="1">
    <source>
        <dbReference type="SAM" id="MobiDB-lite"/>
    </source>
</evidence>